<reference evidence="4" key="1">
    <citation type="journal article" date="2017" name="Proc. Natl. Acad. Sci. U.S.A.">
        <title>Simulation of Deepwater Horizon oil plume reveals substrate specialization within a complex community of hydrocarbon-degraders.</title>
        <authorList>
            <person name="Hu P."/>
            <person name="Dubinsky E.A."/>
            <person name="Probst A.J."/>
            <person name="Wang J."/>
            <person name="Sieber C.M.K."/>
            <person name="Tom L.M."/>
            <person name="Gardinali P."/>
            <person name="Banfield J.F."/>
            <person name="Atlas R.M."/>
            <person name="Andersen G.L."/>
        </authorList>
    </citation>
    <scope>NUCLEOTIDE SEQUENCE [LARGE SCALE GENOMIC DNA]</scope>
</reference>
<comment type="caution">
    <text evidence="3">The sequence shown here is derived from an EMBL/GenBank/DDBJ whole genome shotgun (WGS) entry which is preliminary data.</text>
</comment>
<evidence type="ECO:0000313" key="3">
    <source>
        <dbReference type="EMBL" id="OUR96364.1"/>
    </source>
</evidence>
<dbReference type="AlphaFoldDB" id="A0A1Y5F6E4"/>
<evidence type="ECO:0000313" key="4">
    <source>
        <dbReference type="Proteomes" id="UP000196531"/>
    </source>
</evidence>
<feature type="signal peptide" evidence="2">
    <location>
        <begin position="1"/>
        <end position="19"/>
    </location>
</feature>
<protein>
    <recommendedName>
        <fullName evidence="5">Secreted protein</fullName>
    </recommendedName>
</protein>
<accession>A0A1Y5F6E4</accession>
<sequence length="101" mass="11389">MKWSLLSTFIFLIAFQASAEGYKAPDIKIARHPDHSGQVVQEGQWESGYKVEEKSIPDRDVASEEDEQPMKKRGPSSERTPSSKIKKPGVEPWPFDPSSEN</sequence>
<name>A0A1Y5F6E4_9BACT</name>
<evidence type="ECO:0008006" key="5">
    <source>
        <dbReference type="Google" id="ProtNLM"/>
    </source>
</evidence>
<evidence type="ECO:0000256" key="1">
    <source>
        <dbReference type="SAM" id="MobiDB-lite"/>
    </source>
</evidence>
<keyword evidence="2" id="KW-0732">Signal</keyword>
<feature type="region of interest" description="Disordered" evidence="1">
    <location>
        <begin position="33"/>
        <end position="101"/>
    </location>
</feature>
<feature type="chain" id="PRO_5013028855" description="Secreted protein" evidence="2">
    <location>
        <begin position="20"/>
        <end position="101"/>
    </location>
</feature>
<dbReference type="EMBL" id="MAAO01000006">
    <property type="protein sequence ID" value="OUR96364.1"/>
    <property type="molecule type" value="Genomic_DNA"/>
</dbReference>
<proteinExistence type="predicted"/>
<gene>
    <name evidence="3" type="ORF">A9Q84_08390</name>
</gene>
<evidence type="ECO:0000256" key="2">
    <source>
        <dbReference type="SAM" id="SignalP"/>
    </source>
</evidence>
<organism evidence="3 4">
    <name type="scientific">Halobacteriovorax marinus</name>
    <dbReference type="NCBI Taxonomy" id="97084"/>
    <lineage>
        <taxon>Bacteria</taxon>
        <taxon>Pseudomonadati</taxon>
        <taxon>Bdellovibrionota</taxon>
        <taxon>Bacteriovoracia</taxon>
        <taxon>Bacteriovoracales</taxon>
        <taxon>Halobacteriovoraceae</taxon>
        <taxon>Halobacteriovorax</taxon>
    </lineage>
</organism>
<feature type="compositionally biased region" description="Basic and acidic residues" evidence="1">
    <location>
        <begin position="49"/>
        <end position="62"/>
    </location>
</feature>
<dbReference type="Proteomes" id="UP000196531">
    <property type="component" value="Unassembled WGS sequence"/>
</dbReference>